<organism evidence="3 4">
    <name type="scientific">Trichoplusia ni</name>
    <name type="common">Cabbage looper</name>
    <dbReference type="NCBI Taxonomy" id="7111"/>
    <lineage>
        <taxon>Eukaryota</taxon>
        <taxon>Metazoa</taxon>
        <taxon>Ecdysozoa</taxon>
        <taxon>Arthropoda</taxon>
        <taxon>Hexapoda</taxon>
        <taxon>Insecta</taxon>
        <taxon>Pterygota</taxon>
        <taxon>Neoptera</taxon>
        <taxon>Endopterygota</taxon>
        <taxon>Lepidoptera</taxon>
        <taxon>Glossata</taxon>
        <taxon>Ditrysia</taxon>
        <taxon>Noctuoidea</taxon>
        <taxon>Noctuidae</taxon>
        <taxon>Plusiinae</taxon>
        <taxon>Trichoplusia</taxon>
    </lineage>
</organism>
<evidence type="ECO:0000313" key="4">
    <source>
        <dbReference type="RefSeq" id="XP_026730422.1"/>
    </source>
</evidence>
<feature type="compositionally biased region" description="Basic residues" evidence="1">
    <location>
        <begin position="51"/>
        <end position="61"/>
    </location>
</feature>
<proteinExistence type="predicted"/>
<dbReference type="PANTHER" id="PTHR14716">
    <property type="entry name" value="CILIA- AND FLAGELLA-ASSOCIATED PROTEIN 69"/>
    <property type="match status" value="1"/>
</dbReference>
<dbReference type="Proteomes" id="UP000322000">
    <property type="component" value="Chromosome 7"/>
</dbReference>
<feature type="compositionally biased region" description="Low complexity" evidence="1">
    <location>
        <begin position="1074"/>
        <end position="1084"/>
    </location>
</feature>
<sequence>MEAEGSLVDEVTGHHDNEDDDVEDEQTVIHVQEHETVETKPEESNDSPKSQGRKSPVKKTVHIKKTRKDFYNLPRKNSGTKFYKKKRTDDDYKIVTVDDYLSVSESISGSSDSFKCVHGPEGKIYSEKALLKRNLLKNLDPLPIDRKWNDKCPPSYDWDMAGKLERMVQSPTVELQRDRLKAHIRDFSRTAKGGYRVDTLQSFCIVVDYLIESLARVPDFKEDLVMLLHNLDKPIHLLAASDVVKYFDVISHYLGFMGYLLIRVEDEDIFKIVSDAVLWHLSAPDKIRGLGTVQLRHALAAAAPALQQTTVRMIAVATTPRFPTFLEIALLLACDTMNNCIDMMKENIIENIFYRFNPYFPERKLPNYDINPQDCQDFNIKLGDSSLNMNTTLSVLLVLLKTTKQFLDKNPHERKMLPAPDCYAQRCFVWAYRYECRARGHSHQRITMTVVAAVLVNCFGDRLLPFSSILMPDIMSLSVLTELPPRDDWIGTVNFNTCQNDVQFKKILMYFVVDLMKIFPYNRFMLESRYWLMGVMYLLDPGLCYLRSHWSPSLFADLRKVALQALVCTLPLAEHRLVRQYGLIRRILWYIEWYSESPYEVPVLYWCLRVLQVATYHRMDVERDTAMTDLFDTHGIIILIHLCYSLLGQKLPPLEKGQAVISLCLRLLASSVNQNRRLSCCVYPGLRWPSSINGLAKKLLDIVLYSLDKHYIISDRWLITTLNFIWEGIIWREDYRKIFVANDGIYKLLDIIAITRPAVQCMALAMVCDIARAGDGVGQLVSWRASLAASNAYPLVVRRGATIASLLAAIFRDECKSTGVRLNEYGVIQDLDYPIMSLSSQNELSKTDNLYLRSPRTPVCLAAADIPGSRMSKAFALLHLLSEDLENRVALADEAFNLYKNINLAVEDETILVLCSHYLTLKLSEVWKETKVQSIGFIDQDEYILDDFIAIGKGWAKEIKLQQEDVLAKERKKDSEEESSLYAFLGRIRLNIALDALRAVRCVARSTDRHRISQALLHDAVIAHHRRHKYSEKNNKAAILKTYKPSLDDQNITGQNVKISSIHTKHKHKNQEAPSTPSTTTTTS</sequence>
<dbReference type="PANTHER" id="PTHR14716:SF0">
    <property type="entry name" value="CILIA- AND FLAGELLA-ASSOCIATED PROTEIN 69"/>
    <property type="match status" value="1"/>
</dbReference>
<feature type="region of interest" description="Disordered" evidence="1">
    <location>
        <begin position="1062"/>
        <end position="1084"/>
    </location>
</feature>
<protein>
    <submittedName>
        <fullName evidence="4">Cilia- and flagella-associated protein 69-like</fullName>
    </submittedName>
</protein>
<keyword evidence="3" id="KW-1185">Reference proteome</keyword>
<feature type="region of interest" description="Disordered" evidence="1">
    <location>
        <begin position="1"/>
        <end position="61"/>
    </location>
</feature>
<dbReference type="AlphaFoldDB" id="A0A7E5VQ59"/>
<dbReference type="Pfam" id="PF21049">
    <property type="entry name" value="CFA69_ARM_rpt"/>
    <property type="match status" value="1"/>
</dbReference>
<evidence type="ECO:0000313" key="3">
    <source>
        <dbReference type="Proteomes" id="UP000322000"/>
    </source>
</evidence>
<dbReference type="GO" id="GO:0097225">
    <property type="term" value="C:sperm midpiece"/>
    <property type="evidence" value="ECO:0007669"/>
    <property type="project" value="TreeGrafter"/>
</dbReference>
<feature type="domain" description="Cilia- and flagella-associated protein 69 ARM repeats" evidence="2">
    <location>
        <begin position="716"/>
        <end position="929"/>
    </location>
</feature>
<dbReference type="GeneID" id="113495721"/>
<evidence type="ECO:0000259" key="2">
    <source>
        <dbReference type="Pfam" id="PF21049"/>
    </source>
</evidence>
<accession>A0A7E5VQ59</accession>
<feature type="compositionally biased region" description="Basic and acidic residues" evidence="1">
    <location>
        <begin position="31"/>
        <end position="43"/>
    </location>
</feature>
<gene>
    <name evidence="4" type="primary">LOC113495721</name>
</gene>
<dbReference type="RefSeq" id="XP_026730422.1">
    <property type="nucleotide sequence ID" value="XM_026874621.1"/>
</dbReference>
<dbReference type="OrthoDB" id="191673at2759"/>
<name>A0A7E5VQ59_TRINI</name>
<dbReference type="InParanoid" id="A0A7E5VQ59"/>
<dbReference type="InterPro" id="IPR048733">
    <property type="entry name" value="CFA69_ARM_dom"/>
</dbReference>
<dbReference type="InterPro" id="IPR048732">
    <property type="entry name" value="CFA69"/>
</dbReference>
<reference evidence="4" key="1">
    <citation type="submission" date="2025-08" db="UniProtKB">
        <authorList>
            <consortium name="RefSeq"/>
        </authorList>
    </citation>
    <scope>IDENTIFICATION</scope>
</reference>
<evidence type="ECO:0000256" key="1">
    <source>
        <dbReference type="SAM" id="MobiDB-lite"/>
    </source>
</evidence>
<dbReference type="KEGG" id="tnl:113495721"/>
<dbReference type="GO" id="GO:1902093">
    <property type="term" value="P:positive regulation of flagellated sperm motility"/>
    <property type="evidence" value="ECO:0007669"/>
    <property type="project" value="TreeGrafter"/>
</dbReference>
<dbReference type="GO" id="GO:0097730">
    <property type="term" value="C:non-motile cilium"/>
    <property type="evidence" value="ECO:0007669"/>
    <property type="project" value="TreeGrafter"/>
</dbReference>